<comment type="caution">
    <text evidence="7">The sequence shown here is derived from an EMBL/GenBank/DDBJ whole genome shotgun (WGS) entry which is preliminary data.</text>
</comment>
<dbReference type="GO" id="GO:0046872">
    <property type="term" value="F:metal ion binding"/>
    <property type="evidence" value="ECO:0007669"/>
    <property type="project" value="UniProtKB-KW"/>
</dbReference>
<dbReference type="PANTHER" id="PTHR11136">
    <property type="entry name" value="FOLYLPOLYGLUTAMATE SYNTHASE-RELATED"/>
    <property type="match status" value="1"/>
</dbReference>
<keyword evidence="8" id="KW-1185">Reference proteome</keyword>
<evidence type="ECO:0000256" key="6">
    <source>
        <dbReference type="ARBA" id="ARBA00022842"/>
    </source>
</evidence>
<dbReference type="InterPro" id="IPR036615">
    <property type="entry name" value="Mur_ligase_C_dom_sf"/>
</dbReference>
<organism evidence="7 8">
    <name type="scientific">Hanseniaspora valbyensis NRRL Y-1626</name>
    <dbReference type="NCBI Taxonomy" id="766949"/>
    <lineage>
        <taxon>Eukaryota</taxon>
        <taxon>Fungi</taxon>
        <taxon>Dikarya</taxon>
        <taxon>Ascomycota</taxon>
        <taxon>Saccharomycotina</taxon>
        <taxon>Saccharomycetes</taxon>
        <taxon>Saccharomycodales</taxon>
        <taxon>Saccharomycodaceae</taxon>
        <taxon>Hanseniaspora</taxon>
    </lineage>
</organism>
<dbReference type="PANTHER" id="PTHR11136:SF0">
    <property type="entry name" value="DIHYDROFOLATE SYNTHETASE-RELATED"/>
    <property type="match status" value="1"/>
</dbReference>
<dbReference type="InterPro" id="IPR001645">
    <property type="entry name" value="Folylpolyglutamate_synth"/>
</dbReference>
<evidence type="ECO:0000256" key="2">
    <source>
        <dbReference type="ARBA" id="ARBA00022598"/>
    </source>
</evidence>
<dbReference type="UniPathway" id="UPA00850"/>
<protein>
    <submittedName>
        <fullName evidence="7">Mur ligase</fullName>
    </submittedName>
</protein>
<keyword evidence="6" id="KW-0460">Magnesium</keyword>
<keyword evidence="5" id="KW-0067">ATP-binding</keyword>
<gene>
    <name evidence="7" type="ORF">HANVADRAFT_51206</name>
</gene>
<dbReference type="EMBL" id="LXPE01000002">
    <property type="protein sequence ID" value="OBA28741.1"/>
    <property type="molecule type" value="Genomic_DNA"/>
</dbReference>
<dbReference type="Gene3D" id="3.40.1190.10">
    <property type="entry name" value="Mur-like, catalytic domain"/>
    <property type="match status" value="1"/>
</dbReference>
<dbReference type="GO" id="GO:0004326">
    <property type="term" value="F:tetrahydrofolylpolyglutamate synthase activity"/>
    <property type="evidence" value="ECO:0007669"/>
    <property type="project" value="InterPro"/>
</dbReference>
<dbReference type="GO" id="GO:0005829">
    <property type="term" value="C:cytosol"/>
    <property type="evidence" value="ECO:0007669"/>
    <property type="project" value="TreeGrafter"/>
</dbReference>
<dbReference type="GO" id="GO:0005524">
    <property type="term" value="F:ATP binding"/>
    <property type="evidence" value="ECO:0007669"/>
    <property type="project" value="UniProtKB-KW"/>
</dbReference>
<dbReference type="Proteomes" id="UP000092321">
    <property type="component" value="Unassembled WGS sequence"/>
</dbReference>
<proteinExistence type="inferred from homology"/>
<dbReference type="InterPro" id="IPR036565">
    <property type="entry name" value="Mur-like_cat_sf"/>
</dbReference>
<dbReference type="NCBIfam" id="TIGR01499">
    <property type="entry name" value="folC"/>
    <property type="match status" value="1"/>
</dbReference>
<keyword evidence="3" id="KW-0479">Metal-binding</keyword>
<evidence type="ECO:0000313" key="8">
    <source>
        <dbReference type="Proteomes" id="UP000092321"/>
    </source>
</evidence>
<dbReference type="AlphaFoldDB" id="A0A1B7TJ17"/>
<name>A0A1B7TJ17_9ASCO</name>
<evidence type="ECO:0000256" key="5">
    <source>
        <dbReference type="ARBA" id="ARBA00022840"/>
    </source>
</evidence>
<reference evidence="8" key="1">
    <citation type="journal article" date="2016" name="Proc. Natl. Acad. Sci. U.S.A.">
        <title>Comparative genomics of biotechnologically important yeasts.</title>
        <authorList>
            <person name="Riley R."/>
            <person name="Haridas S."/>
            <person name="Wolfe K.H."/>
            <person name="Lopes M.R."/>
            <person name="Hittinger C.T."/>
            <person name="Goeker M."/>
            <person name="Salamov A.A."/>
            <person name="Wisecaver J.H."/>
            <person name="Long T.M."/>
            <person name="Calvey C.H."/>
            <person name="Aerts A.L."/>
            <person name="Barry K.W."/>
            <person name="Choi C."/>
            <person name="Clum A."/>
            <person name="Coughlan A.Y."/>
            <person name="Deshpande S."/>
            <person name="Douglass A.P."/>
            <person name="Hanson S.J."/>
            <person name="Klenk H.-P."/>
            <person name="LaButti K.M."/>
            <person name="Lapidus A."/>
            <person name="Lindquist E.A."/>
            <person name="Lipzen A.M."/>
            <person name="Meier-Kolthoff J.P."/>
            <person name="Ohm R.A."/>
            <person name="Otillar R.P."/>
            <person name="Pangilinan J.L."/>
            <person name="Peng Y."/>
            <person name="Rokas A."/>
            <person name="Rosa C.A."/>
            <person name="Scheuner C."/>
            <person name="Sibirny A.A."/>
            <person name="Slot J.C."/>
            <person name="Stielow J.B."/>
            <person name="Sun H."/>
            <person name="Kurtzman C.P."/>
            <person name="Blackwell M."/>
            <person name="Grigoriev I.V."/>
            <person name="Jeffries T.W."/>
        </authorList>
    </citation>
    <scope>NUCLEOTIDE SEQUENCE [LARGE SCALE GENOMIC DNA]</scope>
    <source>
        <strain evidence="8">NRRL Y-1626</strain>
    </source>
</reference>
<evidence type="ECO:0000313" key="7">
    <source>
        <dbReference type="EMBL" id="OBA28741.1"/>
    </source>
</evidence>
<evidence type="ECO:0000256" key="1">
    <source>
        <dbReference type="ARBA" id="ARBA00008276"/>
    </source>
</evidence>
<sequence length="457" mass="51837">MSIRLGLERLSKYFLNSNPNKVFPTSILSNTIHVGGTNGKGSICKLIQDIILQDEINNKQKVIKIGKFTSPYTVTPNDSITINNKPISLSEYNKPLAFNYTMNTDEEKLSPFEETTIKAINYFKDNNTYLNIMEVGCGGLQDSTNIIPSEDKVLIIINKISLDHTNLLGDTLKQIAVQKAGIINGTNNKKCQVLINNDNDKEQVIDTIVSKCKDSGINYTIIDTSDSKKLNNHVLSDFIEENYKNNYQYGNIIMALNGIKHLEEIKVINPVDIKSIVKTLENFELLGRLTKINDFPLSNKNNTLPLLIDGSHNNDALENLGKYIDYNFRNSYSDAMIFIISKTNSKNLKWSNIIRKNDIVIITEFRDIEEMKWIRSSSADEIYQELLLEGVSMKNILIEKDINVAISIANINKGLIFNSKKPEYNIVVVGSLYLAGKVFKLYQDKMNRLHKDYIKSI</sequence>
<evidence type="ECO:0000256" key="4">
    <source>
        <dbReference type="ARBA" id="ARBA00022741"/>
    </source>
</evidence>
<keyword evidence="4" id="KW-0547">Nucleotide-binding</keyword>
<comment type="similarity">
    <text evidence="1">Belongs to the folylpolyglutamate synthase family.</text>
</comment>
<dbReference type="Gene3D" id="3.90.190.20">
    <property type="entry name" value="Mur ligase, C-terminal domain"/>
    <property type="match status" value="1"/>
</dbReference>
<keyword evidence="2 7" id="KW-0436">Ligase</keyword>
<dbReference type="SUPFAM" id="SSF53623">
    <property type="entry name" value="MurD-like peptide ligases, catalytic domain"/>
    <property type="match status" value="1"/>
</dbReference>
<accession>A0A1B7TJ17</accession>
<dbReference type="OrthoDB" id="5212574at2759"/>
<dbReference type="SUPFAM" id="SSF53244">
    <property type="entry name" value="MurD-like peptide ligases, peptide-binding domain"/>
    <property type="match status" value="1"/>
</dbReference>
<evidence type="ECO:0000256" key="3">
    <source>
        <dbReference type="ARBA" id="ARBA00022723"/>
    </source>
</evidence>
<dbReference type="GO" id="GO:0008841">
    <property type="term" value="F:dihydrofolate synthase activity"/>
    <property type="evidence" value="ECO:0007669"/>
    <property type="project" value="TreeGrafter"/>
</dbReference>
<dbReference type="GO" id="GO:0005739">
    <property type="term" value="C:mitochondrion"/>
    <property type="evidence" value="ECO:0007669"/>
    <property type="project" value="TreeGrafter"/>
</dbReference>